<dbReference type="PANTHER" id="PTHR30383">
    <property type="entry name" value="THIOESTERASE 1/PROTEASE 1/LYSOPHOSPHOLIPASE L1"/>
    <property type="match status" value="1"/>
</dbReference>
<dbReference type="Pfam" id="PF13472">
    <property type="entry name" value="Lipase_GDSL_2"/>
    <property type="match status" value="1"/>
</dbReference>
<feature type="domain" description="SGNH hydrolase-type esterase" evidence="1">
    <location>
        <begin position="19"/>
        <end position="193"/>
    </location>
</feature>
<accession>A0A1G6S6W1</accession>
<dbReference type="GO" id="GO:0004622">
    <property type="term" value="F:phosphatidylcholine lysophospholipase activity"/>
    <property type="evidence" value="ECO:0007669"/>
    <property type="project" value="TreeGrafter"/>
</dbReference>
<dbReference type="InterPro" id="IPR051532">
    <property type="entry name" value="Ester_Hydrolysis_Enzymes"/>
</dbReference>
<reference evidence="3" key="1">
    <citation type="submission" date="2016-10" db="EMBL/GenBank/DDBJ databases">
        <authorList>
            <person name="Varghese N."/>
            <person name="Submissions S."/>
        </authorList>
    </citation>
    <scope>NUCLEOTIDE SEQUENCE [LARGE SCALE GENOMIC DNA]</scope>
    <source>
        <strain evidence="3">DSM 45421</strain>
    </source>
</reference>
<name>A0A1G6S6W1_9ACTN</name>
<protein>
    <submittedName>
        <fullName evidence="2">Lysophospholipase L1</fullName>
    </submittedName>
</protein>
<evidence type="ECO:0000313" key="2">
    <source>
        <dbReference type="EMBL" id="SDD12608.1"/>
    </source>
</evidence>
<dbReference type="InterPro" id="IPR013830">
    <property type="entry name" value="SGNH_hydro"/>
</dbReference>
<evidence type="ECO:0000259" key="1">
    <source>
        <dbReference type="Pfam" id="PF13472"/>
    </source>
</evidence>
<dbReference type="STRING" id="1190417.SAMN05660690_3474"/>
<sequence>MHHGSGTMVPVSPDLRVCFLGDSFTAGVGDPEHLGWVGRLAARSARAGRPLTAYPLGVRRQTGVEVAARWAAECAPRLAGDWDARLVVSFGVNDTTLDDGTPRVTPERSVAALDAVLAGARAAGWPVLVVGPPPVADAGHIARTARLDTRFAELCAGRGVPYAPVLAALAADPAWTAEVAAGDGAHPGAAGYTALADLVWPRWRAWTA</sequence>
<dbReference type="Gene3D" id="3.40.50.1110">
    <property type="entry name" value="SGNH hydrolase"/>
    <property type="match status" value="1"/>
</dbReference>
<proteinExistence type="predicted"/>
<dbReference type="SUPFAM" id="SSF52266">
    <property type="entry name" value="SGNH hydrolase"/>
    <property type="match status" value="1"/>
</dbReference>
<dbReference type="PANTHER" id="PTHR30383:SF5">
    <property type="entry name" value="SGNH HYDROLASE-TYPE ESTERASE DOMAIN-CONTAINING PROTEIN"/>
    <property type="match status" value="1"/>
</dbReference>
<dbReference type="InterPro" id="IPR036514">
    <property type="entry name" value="SGNH_hydro_sf"/>
</dbReference>
<dbReference type="EMBL" id="FMZF01000005">
    <property type="protein sequence ID" value="SDD12608.1"/>
    <property type="molecule type" value="Genomic_DNA"/>
</dbReference>
<organism evidence="2 3">
    <name type="scientific">Geodermatophilus telluris</name>
    <dbReference type="NCBI Taxonomy" id="1190417"/>
    <lineage>
        <taxon>Bacteria</taxon>
        <taxon>Bacillati</taxon>
        <taxon>Actinomycetota</taxon>
        <taxon>Actinomycetes</taxon>
        <taxon>Geodermatophilales</taxon>
        <taxon>Geodermatophilaceae</taxon>
        <taxon>Geodermatophilus</taxon>
    </lineage>
</organism>
<dbReference type="AlphaFoldDB" id="A0A1G6S6W1"/>
<keyword evidence="3" id="KW-1185">Reference proteome</keyword>
<evidence type="ECO:0000313" key="3">
    <source>
        <dbReference type="Proteomes" id="UP000199416"/>
    </source>
</evidence>
<gene>
    <name evidence="2" type="ORF">SAMN05660690_3474</name>
</gene>
<dbReference type="Proteomes" id="UP000199416">
    <property type="component" value="Unassembled WGS sequence"/>
</dbReference>